<proteinExistence type="inferred from homology"/>
<dbReference type="PANTHER" id="PTHR14894">
    <property type="entry name" value="CDK5 REGULATORY SUBUNIT-ASSOCIATED PROTEIN 3"/>
    <property type="match status" value="1"/>
</dbReference>
<evidence type="ECO:0008006" key="5">
    <source>
        <dbReference type="Google" id="ProtNLM"/>
    </source>
</evidence>
<dbReference type="Proteomes" id="UP001415857">
    <property type="component" value="Unassembled WGS sequence"/>
</dbReference>
<dbReference type="GO" id="GO:0007346">
    <property type="term" value="P:regulation of mitotic cell cycle"/>
    <property type="evidence" value="ECO:0007669"/>
    <property type="project" value="TreeGrafter"/>
</dbReference>
<evidence type="ECO:0000313" key="3">
    <source>
        <dbReference type="EMBL" id="KAK9290579.1"/>
    </source>
</evidence>
<organism evidence="3 4">
    <name type="scientific">Liquidambar formosana</name>
    <name type="common">Formosan gum</name>
    <dbReference type="NCBI Taxonomy" id="63359"/>
    <lineage>
        <taxon>Eukaryota</taxon>
        <taxon>Viridiplantae</taxon>
        <taxon>Streptophyta</taxon>
        <taxon>Embryophyta</taxon>
        <taxon>Tracheophyta</taxon>
        <taxon>Spermatophyta</taxon>
        <taxon>Magnoliopsida</taxon>
        <taxon>eudicotyledons</taxon>
        <taxon>Gunneridae</taxon>
        <taxon>Pentapetalae</taxon>
        <taxon>Saxifragales</taxon>
        <taxon>Altingiaceae</taxon>
        <taxon>Liquidambar</taxon>
    </lineage>
</organism>
<feature type="coiled-coil region" evidence="2">
    <location>
        <begin position="129"/>
        <end position="156"/>
    </location>
</feature>
<dbReference type="EMBL" id="JBBPBK010000002">
    <property type="protein sequence ID" value="KAK9290579.1"/>
    <property type="molecule type" value="Genomic_DNA"/>
</dbReference>
<dbReference type="InterPro" id="IPR008491">
    <property type="entry name" value="CDK5RAP3"/>
</dbReference>
<evidence type="ECO:0000256" key="1">
    <source>
        <dbReference type="ARBA" id="ARBA00007478"/>
    </source>
</evidence>
<sequence>MQSQDDIRNLPIDITFSRLGEWLVDRKRIPSGWRKRLAAVRARISTAFASLPKDIDPYFQTLDPEAIGYSEAKQIYDILMRSAPESRNIFGRLSGAAGVWEGIVRAFEKDHIFLGEAAQIMVQNVNYEIPYQKKQVQKIQQQIAELERKEADIKRNAALSAAKYAESCQELGLQGINVRLELLETAKSLPSTFTRILEVISSESVSQAMEYYSNFVKDVHTEKEKSSRTVLPNLRDIREHPPSLNVSAVSDVLDSTNVQSSFAEPNHGTEDMNISMDNIDWDISVESSQIDWDIGTVEEADDTGNGLGPYEMVSASEILQNSSPKGAVESDQTPLNKEEDDLVQESSVSEISWDISVENPQVDVIEDASLQNVGSVTHKSVPDALTQISEINEDRSQLLETEYRNKILDDLFEIKAFLYQRLVELRNRETLSLQHQVQAIAPFVLQQYAPDSIQTMLSDVSLAISFLTNRKTRDLIMILNSRRFLDRLVSTLEEKKHHEVKLKEGLKDLATKRMELHNSLSSSWPKQEAALAKTRVLKQLCESTLSSMFDGRPVNIIGEINTLLSSSISA</sequence>
<comment type="similarity">
    <text evidence="1">Belongs to the CDK5RAP3 family.</text>
</comment>
<evidence type="ECO:0000256" key="2">
    <source>
        <dbReference type="SAM" id="Coils"/>
    </source>
</evidence>
<dbReference type="AlphaFoldDB" id="A0AAP0S751"/>
<evidence type="ECO:0000313" key="4">
    <source>
        <dbReference type="Proteomes" id="UP001415857"/>
    </source>
</evidence>
<accession>A0AAP0S751</accession>
<keyword evidence="4" id="KW-1185">Reference proteome</keyword>
<dbReference type="Pfam" id="PF05600">
    <property type="entry name" value="CDK5RAP3"/>
    <property type="match status" value="1"/>
</dbReference>
<protein>
    <recommendedName>
        <fullName evidence="5">CDK5RAP3-like protein</fullName>
    </recommendedName>
</protein>
<reference evidence="3 4" key="1">
    <citation type="journal article" date="2024" name="Plant J.">
        <title>Genome sequences and population genomics reveal climatic adaptation and genomic divergence between two closely related sweetgum species.</title>
        <authorList>
            <person name="Xu W.Q."/>
            <person name="Ren C.Q."/>
            <person name="Zhang X.Y."/>
            <person name="Comes H.P."/>
            <person name="Liu X.H."/>
            <person name="Li Y.G."/>
            <person name="Kettle C.J."/>
            <person name="Jalonen R."/>
            <person name="Gaisberger H."/>
            <person name="Ma Y.Z."/>
            <person name="Qiu Y.X."/>
        </authorList>
    </citation>
    <scope>NUCLEOTIDE SEQUENCE [LARGE SCALE GENOMIC DNA]</scope>
    <source>
        <strain evidence="3">Hangzhou</strain>
    </source>
</reference>
<gene>
    <name evidence="3" type="ORF">L1049_008750</name>
</gene>
<dbReference type="GO" id="GO:0012505">
    <property type="term" value="C:endomembrane system"/>
    <property type="evidence" value="ECO:0007669"/>
    <property type="project" value="TreeGrafter"/>
</dbReference>
<keyword evidence="2" id="KW-0175">Coiled coil</keyword>
<comment type="caution">
    <text evidence="3">The sequence shown here is derived from an EMBL/GenBank/DDBJ whole genome shotgun (WGS) entry which is preliminary data.</text>
</comment>
<name>A0AAP0S751_LIQFO</name>
<dbReference type="PANTHER" id="PTHR14894:SF0">
    <property type="entry name" value="CDK5 REGULATORY SUBUNIT-ASSOCIATED PROTEIN 3"/>
    <property type="match status" value="1"/>
</dbReference>